<dbReference type="EC" id="2.1.1.60" evidence="3"/>
<evidence type="ECO:0000256" key="4">
    <source>
        <dbReference type="ARBA" id="ARBA00020594"/>
    </source>
</evidence>
<evidence type="ECO:0000256" key="5">
    <source>
        <dbReference type="ARBA" id="ARBA00022490"/>
    </source>
</evidence>
<name>A0AAD7L7P5_QUISA</name>
<evidence type="ECO:0000256" key="7">
    <source>
        <dbReference type="ARBA" id="ARBA00022679"/>
    </source>
</evidence>
<evidence type="ECO:0000256" key="2">
    <source>
        <dbReference type="ARBA" id="ARBA00004496"/>
    </source>
</evidence>
<evidence type="ECO:0000313" key="10">
    <source>
        <dbReference type="Proteomes" id="UP001163823"/>
    </source>
</evidence>
<accession>A0AAD7L7P5</accession>
<dbReference type="GO" id="GO:0005737">
    <property type="term" value="C:cytoplasm"/>
    <property type="evidence" value="ECO:0007669"/>
    <property type="project" value="UniProtKB-SubCell"/>
</dbReference>
<reference evidence="9" key="1">
    <citation type="journal article" date="2023" name="Science">
        <title>Elucidation of the pathway for biosynthesis of saponin adjuvants from the soapbark tree.</title>
        <authorList>
            <person name="Reed J."/>
            <person name="Orme A."/>
            <person name="El-Demerdash A."/>
            <person name="Owen C."/>
            <person name="Martin L.B.B."/>
            <person name="Misra R.C."/>
            <person name="Kikuchi S."/>
            <person name="Rejzek M."/>
            <person name="Martin A.C."/>
            <person name="Harkess A."/>
            <person name="Leebens-Mack J."/>
            <person name="Louveau T."/>
            <person name="Stephenson M.J."/>
            <person name="Osbourn A."/>
        </authorList>
    </citation>
    <scope>NUCLEOTIDE SEQUENCE</scope>
    <source>
        <strain evidence="9">S10</strain>
    </source>
</reference>
<dbReference type="InterPro" id="IPR029063">
    <property type="entry name" value="SAM-dependent_MTases_sf"/>
</dbReference>
<keyword evidence="6" id="KW-0489">Methyltransferase</keyword>
<sequence length="73" mass="7998">MSLHIFLSNKDIFRSKRIIELGSGYGLAGFVIPAVTEASEVVISDGNPHVVDCILFQNNTEANCVNLEHLVLQ</sequence>
<dbReference type="SUPFAM" id="SSF53335">
    <property type="entry name" value="S-adenosyl-L-methionine-dependent methyltransferases"/>
    <property type="match status" value="1"/>
</dbReference>
<dbReference type="GO" id="GO:0005634">
    <property type="term" value="C:nucleus"/>
    <property type="evidence" value="ECO:0007669"/>
    <property type="project" value="UniProtKB-SubCell"/>
</dbReference>
<dbReference type="InterPro" id="IPR019410">
    <property type="entry name" value="Methyltransf_16"/>
</dbReference>
<dbReference type="Pfam" id="PF10294">
    <property type="entry name" value="Methyltransf_16"/>
    <property type="match status" value="1"/>
</dbReference>
<evidence type="ECO:0000313" key="9">
    <source>
        <dbReference type="EMBL" id="KAJ7953134.1"/>
    </source>
</evidence>
<dbReference type="GO" id="GO:0032259">
    <property type="term" value="P:methylation"/>
    <property type="evidence" value="ECO:0007669"/>
    <property type="project" value="UniProtKB-KW"/>
</dbReference>
<dbReference type="Gene3D" id="3.40.50.150">
    <property type="entry name" value="Vaccinia Virus protein VP39"/>
    <property type="match status" value="1"/>
</dbReference>
<protein>
    <recommendedName>
        <fullName evidence="4">Calmodulin-lysine N-methyltransferase</fullName>
        <ecNumber evidence="3">2.1.1.60</ecNumber>
    </recommendedName>
</protein>
<keyword evidence="5" id="KW-0963">Cytoplasm</keyword>
<dbReference type="Proteomes" id="UP001163823">
    <property type="component" value="Chromosome 10"/>
</dbReference>
<comment type="subcellular location">
    <subcellularLocation>
        <location evidence="2">Cytoplasm</location>
    </subcellularLocation>
    <subcellularLocation>
        <location evidence="1">Nucleus</location>
    </subcellularLocation>
</comment>
<dbReference type="AlphaFoldDB" id="A0AAD7L7P5"/>
<evidence type="ECO:0000256" key="6">
    <source>
        <dbReference type="ARBA" id="ARBA00022603"/>
    </source>
</evidence>
<dbReference type="GO" id="GO:0018025">
    <property type="term" value="F:calmodulin-lysine N-methyltransferase activity"/>
    <property type="evidence" value="ECO:0007669"/>
    <property type="project" value="UniProtKB-EC"/>
</dbReference>
<evidence type="ECO:0000256" key="1">
    <source>
        <dbReference type="ARBA" id="ARBA00004123"/>
    </source>
</evidence>
<keyword evidence="8" id="KW-0539">Nucleus</keyword>
<evidence type="ECO:0000256" key="3">
    <source>
        <dbReference type="ARBA" id="ARBA00011914"/>
    </source>
</evidence>
<dbReference type="InterPro" id="IPR025800">
    <property type="entry name" value="CaM-Lys-N-MeTrfase"/>
</dbReference>
<evidence type="ECO:0000256" key="8">
    <source>
        <dbReference type="ARBA" id="ARBA00023242"/>
    </source>
</evidence>
<keyword evidence="7" id="KW-0808">Transferase</keyword>
<dbReference type="PANTHER" id="PTHR13539:SF3">
    <property type="entry name" value="CALMODULIN-LYSINE N-METHYLTRANSFERASE"/>
    <property type="match status" value="1"/>
</dbReference>
<keyword evidence="10" id="KW-1185">Reference proteome</keyword>
<gene>
    <name evidence="9" type="ORF">O6P43_024879</name>
</gene>
<comment type="caution">
    <text evidence="9">The sequence shown here is derived from an EMBL/GenBank/DDBJ whole genome shotgun (WGS) entry which is preliminary data.</text>
</comment>
<organism evidence="9 10">
    <name type="scientific">Quillaja saponaria</name>
    <name type="common">Soap bark tree</name>
    <dbReference type="NCBI Taxonomy" id="32244"/>
    <lineage>
        <taxon>Eukaryota</taxon>
        <taxon>Viridiplantae</taxon>
        <taxon>Streptophyta</taxon>
        <taxon>Embryophyta</taxon>
        <taxon>Tracheophyta</taxon>
        <taxon>Spermatophyta</taxon>
        <taxon>Magnoliopsida</taxon>
        <taxon>eudicotyledons</taxon>
        <taxon>Gunneridae</taxon>
        <taxon>Pentapetalae</taxon>
        <taxon>rosids</taxon>
        <taxon>fabids</taxon>
        <taxon>Fabales</taxon>
        <taxon>Quillajaceae</taxon>
        <taxon>Quillaja</taxon>
    </lineage>
</organism>
<proteinExistence type="predicted"/>
<dbReference type="EMBL" id="JARAOO010000010">
    <property type="protein sequence ID" value="KAJ7953134.1"/>
    <property type="molecule type" value="Genomic_DNA"/>
</dbReference>
<dbReference type="KEGG" id="qsa:O6P43_024879"/>
<dbReference type="PANTHER" id="PTHR13539">
    <property type="entry name" value="CALMODULIN-LYSINE N-METHYLTRANSFERASE"/>
    <property type="match status" value="1"/>
</dbReference>